<gene>
    <name evidence="2" type="primary">LOC108012340</name>
</gene>
<sequence>MERKQRKDASLARRGRKKCTESLKDLLGSVGINNTNDWLDYVNKIVDNKDLLEKSPHESEKLIESSEKNLSKNSGIKILFPPPPSMDKRSRKIKNMKLEINKLFEPELQKADVPEKKNTICQALGNFFLILFDQGPIEQISCLVFTIFTMIKWAILKLEIKPSIKDGPQDRATSALVDRMAPLCSNRHRPSINERTKHKNHKF</sequence>
<protein>
    <submittedName>
        <fullName evidence="2">Uncharacterized protein</fullName>
    </submittedName>
</protein>
<organism evidence="1 2">
    <name type="scientific">Drosophila suzukii</name>
    <name type="common">Spotted-wing drosophila fruit fly</name>
    <dbReference type="NCBI Taxonomy" id="28584"/>
    <lineage>
        <taxon>Eukaryota</taxon>
        <taxon>Metazoa</taxon>
        <taxon>Ecdysozoa</taxon>
        <taxon>Arthropoda</taxon>
        <taxon>Hexapoda</taxon>
        <taxon>Insecta</taxon>
        <taxon>Pterygota</taxon>
        <taxon>Neoptera</taxon>
        <taxon>Endopterygota</taxon>
        <taxon>Diptera</taxon>
        <taxon>Brachycera</taxon>
        <taxon>Muscomorpha</taxon>
        <taxon>Ephydroidea</taxon>
        <taxon>Drosophilidae</taxon>
        <taxon>Drosophila</taxon>
        <taxon>Sophophora</taxon>
    </lineage>
</organism>
<proteinExistence type="predicted"/>
<accession>A0AB39ZCK0</accession>
<dbReference type="RefSeq" id="XP_016933134.3">
    <property type="nucleotide sequence ID" value="XM_017077645.3"/>
</dbReference>
<dbReference type="AlphaFoldDB" id="A0AB39ZCK0"/>
<evidence type="ECO:0000313" key="1">
    <source>
        <dbReference type="Proteomes" id="UP001652628"/>
    </source>
</evidence>
<keyword evidence="1" id="KW-1185">Reference proteome</keyword>
<evidence type="ECO:0000313" key="2">
    <source>
        <dbReference type="RefSeq" id="XP_016933134.3"/>
    </source>
</evidence>
<dbReference type="Proteomes" id="UP001652628">
    <property type="component" value="Chromosome 2L"/>
</dbReference>
<reference evidence="2" key="2">
    <citation type="submission" date="2025-08" db="UniProtKB">
        <authorList>
            <consortium name="RefSeq"/>
        </authorList>
    </citation>
    <scope>IDENTIFICATION</scope>
</reference>
<name>A0AB39ZCK0_DROSZ</name>
<dbReference type="GeneID" id="108012340"/>
<reference evidence="1" key="1">
    <citation type="submission" date="2025-05" db="UniProtKB">
        <authorList>
            <consortium name="RefSeq"/>
        </authorList>
    </citation>
    <scope>NUCLEOTIDE SEQUENCE [LARGE SCALE GENOMIC DNA]</scope>
</reference>